<sequence>MGQKSITILLIDIGPTNSAELNWKKLSTQVIHKKLIYRLKTDLIGIVSLGKIKEKKETLSDTVRVVKKAISARSEDIKLIENLTSTNYEANVLEGLIECCNLLTEDFKLKDYSKQIILISKLPYISKNSENSDFIQQKLIRAINLLNINLTWWGGDPSNITNNTEFNRFFLKLKNRDFVEFEKTKDLYHIWDTQLDEARVPTNLFFIDFILGSDENNLKFPLVGFKHFVVADEKVNIIEAKKAETKRKNAEEESEEEYNYYLGATKVPSDFVLERMDLSESSARVHGFIPLSNIQVLHFHSSPVHFYLKNTATKHECQLWVDLIEALLEIERAALVRLNVSKKNNQNNPKILSMALMIPKKRTDNKLPYFICRQLPFQREDVNPHLIDPIPYEQELNEEQLIEDFMNQLTISDNSNGDGNGEGIDLNRLVRPPMKIDSELNLDDLIEYLPSQIRENLQTWDSNDADLKKVFDKYTQES</sequence>
<evidence type="ECO:0000256" key="10">
    <source>
        <dbReference type="ARBA" id="ARBA00023172"/>
    </source>
</evidence>
<dbReference type="GO" id="GO:0003690">
    <property type="term" value="F:double-stranded DNA binding"/>
    <property type="evidence" value="ECO:0007669"/>
    <property type="project" value="TreeGrafter"/>
</dbReference>
<evidence type="ECO:0000256" key="2">
    <source>
        <dbReference type="ARBA" id="ARBA00004574"/>
    </source>
</evidence>
<dbReference type="AlphaFoldDB" id="A0A137NS37"/>
<dbReference type="Pfam" id="PF02735">
    <property type="entry name" value="Ku"/>
    <property type="match status" value="1"/>
</dbReference>
<dbReference type="Gene3D" id="3.40.50.410">
    <property type="entry name" value="von Willebrand factor, type A domain"/>
    <property type="match status" value="1"/>
</dbReference>
<dbReference type="GO" id="GO:0000781">
    <property type="term" value="C:chromosome, telomeric region"/>
    <property type="evidence" value="ECO:0007669"/>
    <property type="project" value="UniProtKB-SubCell"/>
</dbReference>
<dbReference type="GO" id="GO:0016787">
    <property type="term" value="F:hydrolase activity"/>
    <property type="evidence" value="ECO:0007669"/>
    <property type="project" value="UniProtKB-KW"/>
</dbReference>
<keyword evidence="3" id="KW-0547">Nucleotide-binding</keyword>
<evidence type="ECO:0000256" key="3">
    <source>
        <dbReference type="ARBA" id="ARBA00022741"/>
    </source>
</evidence>
<evidence type="ECO:0000256" key="4">
    <source>
        <dbReference type="ARBA" id="ARBA00022763"/>
    </source>
</evidence>
<evidence type="ECO:0000256" key="9">
    <source>
        <dbReference type="ARBA" id="ARBA00023125"/>
    </source>
</evidence>
<dbReference type="GO" id="GO:0006303">
    <property type="term" value="P:double-strand break repair via nonhomologous end joining"/>
    <property type="evidence" value="ECO:0007669"/>
    <property type="project" value="InterPro"/>
</dbReference>
<keyword evidence="4" id="KW-0227">DNA damage</keyword>
<keyword evidence="5" id="KW-0378">Hydrolase</keyword>
<evidence type="ECO:0000256" key="11">
    <source>
        <dbReference type="ARBA" id="ARBA00023204"/>
    </source>
</evidence>
<evidence type="ECO:0000313" key="14">
    <source>
        <dbReference type="EMBL" id="KXN65500.1"/>
    </source>
</evidence>
<dbReference type="InterPro" id="IPR006164">
    <property type="entry name" value="DNA_bd_Ku70/Ku80"/>
</dbReference>
<keyword evidence="6" id="KW-0347">Helicase</keyword>
<evidence type="ECO:0000256" key="5">
    <source>
        <dbReference type="ARBA" id="ARBA00022801"/>
    </source>
</evidence>
<keyword evidence="12" id="KW-0539">Nucleus</keyword>
<dbReference type="EMBL" id="KQ964869">
    <property type="protein sequence ID" value="KXN65500.1"/>
    <property type="molecule type" value="Genomic_DNA"/>
</dbReference>
<keyword evidence="8" id="KW-0779">Telomere</keyword>
<dbReference type="GO" id="GO:0004386">
    <property type="term" value="F:helicase activity"/>
    <property type="evidence" value="ECO:0007669"/>
    <property type="project" value="UniProtKB-KW"/>
</dbReference>
<comment type="subcellular location">
    <subcellularLocation>
        <location evidence="2">Chromosome</location>
        <location evidence="2">Telomere</location>
    </subcellularLocation>
    <subcellularLocation>
        <location evidence="1">Nucleus</location>
    </subcellularLocation>
</comment>
<keyword evidence="9" id="KW-0238">DNA-binding</keyword>
<dbReference type="Proteomes" id="UP000070444">
    <property type="component" value="Unassembled WGS sequence"/>
</dbReference>
<evidence type="ECO:0000256" key="7">
    <source>
        <dbReference type="ARBA" id="ARBA00022840"/>
    </source>
</evidence>
<feature type="domain" description="Ku" evidence="13">
    <location>
        <begin position="238"/>
        <end position="401"/>
    </location>
</feature>
<dbReference type="GO" id="GO:0042162">
    <property type="term" value="F:telomeric DNA binding"/>
    <property type="evidence" value="ECO:0007669"/>
    <property type="project" value="TreeGrafter"/>
</dbReference>
<evidence type="ECO:0000256" key="1">
    <source>
        <dbReference type="ARBA" id="ARBA00004123"/>
    </source>
</evidence>
<proteinExistence type="predicted"/>
<organism evidence="14 15">
    <name type="scientific">Conidiobolus coronatus (strain ATCC 28846 / CBS 209.66 / NRRL 28638)</name>
    <name type="common">Delacroixia coronata</name>
    <dbReference type="NCBI Taxonomy" id="796925"/>
    <lineage>
        <taxon>Eukaryota</taxon>
        <taxon>Fungi</taxon>
        <taxon>Fungi incertae sedis</taxon>
        <taxon>Zoopagomycota</taxon>
        <taxon>Entomophthoromycotina</taxon>
        <taxon>Entomophthoromycetes</taxon>
        <taxon>Entomophthorales</taxon>
        <taxon>Ancylistaceae</taxon>
        <taxon>Conidiobolus</taxon>
    </lineage>
</organism>
<evidence type="ECO:0000313" key="15">
    <source>
        <dbReference type="Proteomes" id="UP000070444"/>
    </source>
</evidence>
<gene>
    <name evidence="14" type="ORF">CONCODRAFT_20707</name>
</gene>
<protein>
    <recommendedName>
        <fullName evidence="13">Ku domain-containing protein</fullName>
    </recommendedName>
</protein>
<evidence type="ECO:0000259" key="13">
    <source>
        <dbReference type="Pfam" id="PF02735"/>
    </source>
</evidence>
<keyword evidence="15" id="KW-1185">Reference proteome</keyword>
<dbReference type="GO" id="GO:0006310">
    <property type="term" value="P:DNA recombination"/>
    <property type="evidence" value="ECO:0007669"/>
    <property type="project" value="UniProtKB-KW"/>
</dbReference>
<accession>A0A137NS37</accession>
<dbReference type="SUPFAM" id="SSF53300">
    <property type="entry name" value="vWA-like"/>
    <property type="match status" value="1"/>
</dbReference>
<dbReference type="InterPro" id="IPR036465">
    <property type="entry name" value="vWFA_dom_sf"/>
</dbReference>
<dbReference type="GO" id="GO:0005524">
    <property type="term" value="F:ATP binding"/>
    <property type="evidence" value="ECO:0007669"/>
    <property type="project" value="UniProtKB-KW"/>
</dbReference>
<evidence type="ECO:0000256" key="8">
    <source>
        <dbReference type="ARBA" id="ARBA00022895"/>
    </source>
</evidence>
<evidence type="ECO:0000256" key="12">
    <source>
        <dbReference type="ARBA" id="ARBA00023242"/>
    </source>
</evidence>
<keyword evidence="10" id="KW-0233">DNA recombination</keyword>
<keyword evidence="8" id="KW-0158">Chromosome</keyword>
<dbReference type="PANTHER" id="PTHR12604">
    <property type="entry name" value="KU AUTOANTIGEN DNA HELICASE"/>
    <property type="match status" value="1"/>
</dbReference>
<dbReference type="InterPro" id="IPR016194">
    <property type="entry name" value="SPOC-like_C_dom_sf"/>
</dbReference>
<dbReference type="GO" id="GO:0000723">
    <property type="term" value="P:telomere maintenance"/>
    <property type="evidence" value="ECO:0007669"/>
    <property type="project" value="TreeGrafter"/>
</dbReference>
<keyword evidence="7" id="KW-0067">ATP-binding</keyword>
<name>A0A137NS37_CONC2</name>
<evidence type="ECO:0000256" key="6">
    <source>
        <dbReference type="ARBA" id="ARBA00022806"/>
    </source>
</evidence>
<dbReference type="Gene3D" id="2.40.290.10">
    <property type="match status" value="1"/>
</dbReference>
<keyword evidence="11" id="KW-0234">DNA repair</keyword>
<dbReference type="GO" id="GO:0043564">
    <property type="term" value="C:Ku70:Ku80 complex"/>
    <property type="evidence" value="ECO:0007669"/>
    <property type="project" value="TreeGrafter"/>
</dbReference>
<dbReference type="SUPFAM" id="SSF100939">
    <property type="entry name" value="SPOC domain-like"/>
    <property type="match status" value="1"/>
</dbReference>
<reference evidence="14 15" key="1">
    <citation type="journal article" date="2015" name="Genome Biol. Evol.">
        <title>Phylogenomic analyses indicate that early fungi evolved digesting cell walls of algal ancestors of land plants.</title>
        <authorList>
            <person name="Chang Y."/>
            <person name="Wang S."/>
            <person name="Sekimoto S."/>
            <person name="Aerts A.L."/>
            <person name="Choi C."/>
            <person name="Clum A."/>
            <person name="LaButti K.M."/>
            <person name="Lindquist E.A."/>
            <person name="Yee Ngan C."/>
            <person name="Ohm R.A."/>
            <person name="Salamov A.A."/>
            <person name="Grigoriev I.V."/>
            <person name="Spatafora J.W."/>
            <person name="Berbee M.L."/>
        </authorList>
    </citation>
    <scope>NUCLEOTIDE SEQUENCE [LARGE SCALE GENOMIC DNA]</scope>
    <source>
        <strain evidence="14 15">NRRL 28638</strain>
    </source>
</reference>